<dbReference type="EMBL" id="CP003984">
    <property type="protein sequence ID" value="AII87079.1"/>
    <property type="molecule type" value="Genomic_DNA"/>
</dbReference>
<protein>
    <submittedName>
        <fullName evidence="3">Thioesterase</fullName>
    </submittedName>
</protein>
<dbReference type="Gene3D" id="3.10.129.10">
    <property type="entry name" value="Hotdog Thioesterase"/>
    <property type="match status" value="1"/>
</dbReference>
<dbReference type="InterPro" id="IPR003736">
    <property type="entry name" value="PAAI_dom"/>
</dbReference>
<name>A0AAN0RJ62_9RHOB</name>
<feature type="domain" description="Thioesterase" evidence="2">
    <location>
        <begin position="49"/>
        <end position="125"/>
    </location>
</feature>
<dbReference type="GO" id="GO:0005829">
    <property type="term" value="C:cytosol"/>
    <property type="evidence" value="ECO:0007669"/>
    <property type="project" value="TreeGrafter"/>
</dbReference>
<evidence type="ECO:0000313" key="4">
    <source>
        <dbReference type="Proteomes" id="UP000028680"/>
    </source>
</evidence>
<dbReference type="Proteomes" id="UP000028680">
    <property type="component" value="Chromosome"/>
</dbReference>
<dbReference type="KEGG" id="ptp:RCA23_c15410"/>
<dbReference type="AlphaFoldDB" id="A0AAN0RJ62"/>
<dbReference type="RefSeq" id="WP_044049846.1">
    <property type="nucleotide sequence ID" value="NZ_CP003984.1"/>
</dbReference>
<accession>A0AAN0RJ62</accession>
<proteinExistence type="predicted"/>
<dbReference type="SUPFAM" id="SSF54637">
    <property type="entry name" value="Thioesterase/thiol ester dehydrase-isomerase"/>
    <property type="match status" value="1"/>
</dbReference>
<dbReference type="NCBIfam" id="TIGR00369">
    <property type="entry name" value="unchar_dom_1"/>
    <property type="match status" value="1"/>
</dbReference>
<evidence type="ECO:0000256" key="1">
    <source>
        <dbReference type="ARBA" id="ARBA00022801"/>
    </source>
</evidence>
<reference evidence="3 4" key="1">
    <citation type="journal article" date="2014" name="ISME J.">
        <title>Adaptation of an abundant Roseobacter RCA organism to pelagic systems revealed by genomic and transcriptomic analyses.</title>
        <authorList>
            <person name="Voget S."/>
            <person name="Wemheuer B."/>
            <person name="Brinkhoff T."/>
            <person name="Vollmers J."/>
            <person name="Dietrich S."/>
            <person name="Giebel H.A."/>
            <person name="Beardsley C."/>
            <person name="Sardemann C."/>
            <person name="Bakenhus I."/>
            <person name="Billerbeck S."/>
            <person name="Daniel R."/>
            <person name="Simon M."/>
        </authorList>
    </citation>
    <scope>NUCLEOTIDE SEQUENCE [LARGE SCALE GENOMIC DNA]</scope>
    <source>
        <strain evidence="3 4">RCA23</strain>
    </source>
</reference>
<keyword evidence="4" id="KW-1185">Reference proteome</keyword>
<organism evidence="3 4">
    <name type="scientific">Planktomarina temperata RCA23</name>
    <dbReference type="NCBI Taxonomy" id="666509"/>
    <lineage>
        <taxon>Bacteria</taxon>
        <taxon>Pseudomonadati</taxon>
        <taxon>Pseudomonadota</taxon>
        <taxon>Alphaproteobacteria</taxon>
        <taxon>Rhodobacterales</taxon>
        <taxon>Paracoccaceae</taxon>
        <taxon>Planktomarina</taxon>
    </lineage>
</organism>
<dbReference type="InterPro" id="IPR029069">
    <property type="entry name" value="HotDog_dom_sf"/>
</dbReference>
<evidence type="ECO:0000313" key="3">
    <source>
        <dbReference type="EMBL" id="AII87079.1"/>
    </source>
</evidence>
<dbReference type="PANTHER" id="PTHR43240:SF10">
    <property type="entry name" value="BLL4964 PROTEIN"/>
    <property type="match status" value="1"/>
</dbReference>
<dbReference type="GO" id="GO:0061522">
    <property type="term" value="F:1,4-dihydroxy-2-naphthoyl-CoA thioesterase activity"/>
    <property type="evidence" value="ECO:0007669"/>
    <property type="project" value="TreeGrafter"/>
</dbReference>
<sequence length="140" mass="15101">MALKMNAAELKAFLLREFPQVADEFEITDLSTERLDVALHVQDKHLRPGGTVSGPSMFALADVAAYLHILALIGPKALAVTTNCGIDFMRKPSAGADLLCKNEVVKLGRSLAVCQSMIYSADQTQPVARANLTYAIPRDG</sequence>
<evidence type="ECO:0000259" key="2">
    <source>
        <dbReference type="Pfam" id="PF03061"/>
    </source>
</evidence>
<dbReference type="Pfam" id="PF03061">
    <property type="entry name" value="4HBT"/>
    <property type="match status" value="1"/>
</dbReference>
<dbReference type="CDD" id="cd03443">
    <property type="entry name" value="PaaI_thioesterase"/>
    <property type="match status" value="1"/>
</dbReference>
<keyword evidence="1" id="KW-0378">Hydrolase</keyword>
<dbReference type="InterPro" id="IPR006683">
    <property type="entry name" value="Thioestr_dom"/>
</dbReference>
<dbReference type="PANTHER" id="PTHR43240">
    <property type="entry name" value="1,4-DIHYDROXY-2-NAPHTHOYL-COA THIOESTERASE 1"/>
    <property type="match status" value="1"/>
</dbReference>
<gene>
    <name evidence="3" type="ORF">RCA23_c15410</name>
</gene>